<evidence type="ECO:0000259" key="6">
    <source>
        <dbReference type="PROSITE" id="PS50023"/>
    </source>
</evidence>
<evidence type="ECO:0000256" key="4">
    <source>
        <dbReference type="PROSITE-ProRule" id="PRU00125"/>
    </source>
</evidence>
<proteinExistence type="predicted"/>
<dbReference type="STRING" id="113540.ENSSFOP00015035503"/>
<feature type="compositionally biased region" description="Low complexity" evidence="5">
    <location>
        <begin position="23"/>
        <end position="59"/>
    </location>
</feature>
<feature type="domain" description="LIM zinc-binding" evidence="6">
    <location>
        <begin position="90"/>
        <end position="156"/>
    </location>
</feature>
<reference evidence="7 8" key="1">
    <citation type="submission" date="2015-08" db="EMBL/GenBank/DDBJ databases">
        <title>The genome of the Asian arowana (Scleropages formosus).</title>
        <authorList>
            <person name="Tan M.H."/>
            <person name="Gan H.M."/>
            <person name="Croft L.J."/>
            <person name="Austin C.M."/>
        </authorList>
    </citation>
    <scope>NUCLEOTIDE SEQUENCE [LARGE SCALE GENOMIC DNA]</scope>
    <source>
        <strain evidence="7">Aro1</strain>
    </source>
</reference>
<dbReference type="GO" id="GO:0005737">
    <property type="term" value="C:cytoplasm"/>
    <property type="evidence" value="ECO:0007669"/>
    <property type="project" value="TreeGrafter"/>
</dbReference>
<sequence>MTPMSPTKEFMDREYSRTISTEYSPRSSVTTRSYSTYSSGDYTPSTRMTSTTYSTTSTDPRPEDYLSDSIVSTSTKTLYSTLDRSVTEKDMCSYCRKPMNIEPKVILDDIQINCHASCFKCDVCNGPLGHLKAGDTMWVYRGNVHCERCFGIARGTIPPSRISCCRASSMMLRLVQFAELCQFNRVTAPVHK</sequence>
<keyword evidence="3 4" id="KW-0440">LIM domain</keyword>
<evidence type="ECO:0000313" key="8">
    <source>
        <dbReference type="Proteomes" id="UP000034805"/>
    </source>
</evidence>
<keyword evidence="2 4" id="KW-0862">Zinc</keyword>
<dbReference type="GO" id="GO:0008544">
    <property type="term" value="P:epidermis development"/>
    <property type="evidence" value="ECO:0007669"/>
    <property type="project" value="TreeGrafter"/>
</dbReference>
<keyword evidence="1 4" id="KW-0479">Metal-binding</keyword>
<evidence type="ECO:0000256" key="2">
    <source>
        <dbReference type="ARBA" id="ARBA00022833"/>
    </source>
</evidence>
<gene>
    <name evidence="7" type="ORF">Z043_125435</name>
</gene>
<accession>A0A0P7UB19</accession>
<organism evidence="7 8">
    <name type="scientific">Scleropages formosus</name>
    <name type="common">Asian bonytongue</name>
    <name type="synonym">Osteoglossum formosum</name>
    <dbReference type="NCBI Taxonomy" id="113540"/>
    <lineage>
        <taxon>Eukaryota</taxon>
        <taxon>Metazoa</taxon>
        <taxon>Chordata</taxon>
        <taxon>Craniata</taxon>
        <taxon>Vertebrata</taxon>
        <taxon>Euteleostomi</taxon>
        <taxon>Actinopterygii</taxon>
        <taxon>Neopterygii</taxon>
        <taxon>Teleostei</taxon>
        <taxon>Osteoglossocephala</taxon>
        <taxon>Osteoglossomorpha</taxon>
        <taxon>Osteoglossiformes</taxon>
        <taxon>Osteoglossidae</taxon>
        <taxon>Scleropages</taxon>
    </lineage>
</organism>
<dbReference type="PROSITE" id="PS00478">
    <property type="entry name" value="LIM_DOMAIN_1"/>
    <property type="match status" value="1"/>
</dbReference>
<dbReference type="Gene3D" id="2.10.110.10">
    <property type="entry name" value="Cysteine Rich Protein"/>
    <property type="match status" value="1"/>
</dbReference>
<evidence type="ECO:0000313" key="7">
    <source>
        <dbReference type="EMBL" id="KPP56901.1"/>
    </source>
</evidence>
<dbReference type="PANTHER" id="PTHR15468:SF7">
    <property type="entry name" value="SCIELLIN"/>
    <property type="match status" value="1"/>
</dbReference>
<dbReference type="EMBL" id="JARO02018466">
    <property type="protein sequence ID" value="KPP56901.1"/>
    <property type="molecule type" value="Genomic_DNA"/>
</dbReference>
<comment type="caution">
    <text evidence="7">The sequence shown here is derived from an EMBL/GenBank/DDBJ whole genome shotgun (WGS) entry which is preliminary data.</text>
</comment>
<dbReference type="AlphaFoldDB" id="A0A0P7UB19"/>
<dbReference type="GO" id="GO:0046872">
    <property type="term" value="F:metal ion binding"/>
    <property type="evidence" value="ECO:0007669"/>
    <property type="project" value="UniProtKB-KW"/>
</dbReference>
<dbReference type="CDD" id="cd08368">
    <property type="entry name" value="LIM"/>
    <property type="match status" value="1"/>
</dbReference>
<evidence type="ECO:0000256" key="5">
    <source>
        <dbReference type="SAM" id="MobiDB-lite"/>
    </source>
</evidence>
<evidence type="ECO:0000256" key="3">
    <source>
        <dbReference type="ARBA" id="ARBA00023038"/>
    </source>
</evidence>
<evidence type="ECO:0000256" key="1">
    <source>
        <dbReference type="ARBA" id="ARBA00022723"/>
    </source>
</evidence>
<dbReference type="PANTHER" id="PTHR15468">
    <property type="entry name" value="ZNF185"/>
    <property type="match status" value="1"/>
</dbReference>
<dbReference type="Proteomes" id="UP000034805">
    <property type="component" value="Unassembled WGS sequence"/>
</dbReference>
<dbReference type="InterPro" id="IPR052621">
    <property type="entry name" value="Cell_Prolif/Cornif_Regul"/>
</dbReference>
<dbReference type="PROSITE" id="PS50023">
    <property type="entry name" value="LIM_DOMAIN_2"/>
    <property type="match status" value="1"/>
</dbReference>
<dbReference type="InterPro" id="IPR001781">
    <property type="entry name" value="Znf_LIM"/>
</dbReference>
<name>A0A0P7UB19_SCLFO</name>
<protein>
    <recommendedName>
        <fullName evidence="6">LIM zinc-binding domain-containing protein</fullName>
    </recommendedName>
</protein>
<feature type="region of interest" description="Disordered" evidence="5">
    <location>
        <begin position="1"/>
        <end position="62"/>
    </location>
</feature>